<organism evidence="1 2">
    <name type="scientific">Penicillium cf. viridicatum</name>
    <dbReference type="NCBI Taxonomy" id="2972119"/>
    <lineage>
        <taxon>Eukaryota</taxon>
        <taxon>Fungi</taxon>
        <taxon>Dikarya</taxon>
        <taxon>Ascomycota</taxon>
        <taxon>Pezizomycotina</taxon>
        <taxon>Eurotiomycetes</taxon>
        <taxon>Eurotiomycetidae</taxon>
        <taxon>Eurotiales</taxon>
        <taxon>Aspergillaceae</taxon>
        <taxon>Penicillium</taxon>
    </lineage>
</organism>
<dbReference type="AlphaFoldDB" id="A0A9W9M3B5"/>
<reference evidence="1" key="1">
    <citation type="submission" date="2022-11" db="EMBL/GenBank/DDBJ databases">
        <authorList>
            <person name="Petersen C."/>
        </authorList>
    </citation>
    <scope>NUCLEOTIDE SEQUENCE</scope>
    <source>
        <strain evidence="1">IBT 20477</strain>
    </source>
</reference>
<proteinExistence type="predicted"/>
<protein>
    <submittedName>
        <fullName evidence="1">Uncharacterized protein</fullName>
    </submittedName>
</protein>
<name>A0A9W9M3B5_9EURO</name>
<evidence type="ECO:0000313" key="1">
    <source>
        <dbReference type="EMBL" id="KAJ5187630.1"/>
    </source>
</evidence>
<comment type="caution">
    <text evidence="1">The sequence shown here is derived from an EMBL/GenBank/DDBJ whole genome shotgun (WGS) entry which is preliminary data.</text>
</comment>
<evidence type="ECO:0000313" key="2">
    <source>
        <dbReference type="Proteomes" id="UP001150942"/>
    </source>
</evidence>
<accession>A0A9W9M3B5</accession>
<gene>
    <name evidence="1" type="ORF">N7449_010624</name>
</gene>
<reference evidence="1" key="2">
    <citation type="journal article" date="2023" name="IMA Fungus">
        <title>Comparative genomic study of the Penicillium genus elucidates a diverse pangenome and 15 lateral gene transfer events.</title>
        <authorList>
            <person name="Petersen C."/>
            <person name="Sorensen T."/>
            <person name="Nielsen M.R."/>
            <person name="Sondergaard T.E."/>
            <person name="Sorensen J.L."/>
            <person name="Fitzpatrick D.A."/>
            <person name="Frisvad J.C."/>
            <person name="Nielsen K.L."/>
        </authorList>
    </citation>
    <scope>NUCLEOTIDE SEQUENCE</scope>
    <source>
        <strain evidence="1">IBT 20477</strain>
    </source>
</reference>
<sequence length="120" mass="13684">MESKVARDIKEAICYLDSNNTKRYVPLDNYTWPWLTSKHIVSGAFLPREHPVRQTLAAACVPGYLGCKNHKFAQEAEDYPIFGADLLRAVRLALNAAHRLSERVSFTDPFDDKIIYLSQN</sequence>
<dbReference type="Proteomes" id="UP001150942">
    <property type="component" value="Unassembled WGS sequence"/>
</dbReference>
<dbReference type="OrthoDB" id="194443at2759"/>
<keyword evidence="2" id="KW-1185">Reference proteome</keyword>
<dbReference type="EMBL" id="JAPQKQ010000007">
    <property type="protein sequence ID" value="KAJ5187630.1"/>
    <property type="molecule type" value="Genomic_DNA"/>
</dbReference>